<accession>A0A9Q1GNA8</accession>
<proteinExistence type="predicted"/>
<comment type="caution">
    <text evidence="1">The sequence shown here is derived from an EMBL/GenBank/DDBJ whole genome shotgun (WGS) entry which is preliminary data.</text>
</comment>
<dbReference type="Proteomes" id="UP001153076">
    <property type="component" value="Unassembled WGS sequence"/>
</dbReference>
<sequence length="202" mass="22692">MAEYVVRHLAWDRRGATFPLSPLPKDFQALCLSYELAVAEEAAEDYELPELPQMIFYAMPLVEAERLGVLHGGALRTLESALTELHWSIFESWVWLYDDLIFEAQFQMKVAPQESSRAGLQEEGSEVELKGEGSAKVEGVATEFELPEMVQATFYAILLNEVIELGVVHGLMAKGLKSALVGLRWSSFEAWMSRADHKLKEA</sequence>
<evidence type="ECO:0000313" key="2">
    <source>
        <dbReference type="Proteomes" id="UP001153076"/>
    </source>
</evidence>
<dbReference type="EMBL" id="JAKOGI010002253">
    <property type="protein sequence ID" value="KAJ8422442.1"/>
    <property type="molecule type" value="Genomic_DNA"/>
</dbReference>
<name>A0A9Q1GNA8_9CARY</name>
<keyword evidence="2" id="KW-1185">Reference proteome</keyword>
<evidence type="ECO:0000313" key="1">
    <source>
        <dbReference type="EMBL" id="KAJ8422442.1"/>
    </source>
</evidence>
<reference evidence="1" key="1">
    <citation type="submission" date="2022-04" db="EMBL/GenBank/DDBJ databases">
        <title>Carnegiea gigantea Genome sequencing and assembly v2.</title>
        <authorList>
            <person name="Copetti D."/>
            <person name="Sanderson M.J."/>
            <person name="Burquez A."/>
            <person name="Wojciechowski M.F."/>
        </authorList>
    </citation>
    <scope>NUCLEOTIDE SEQUENCE</scope>
    <source>
        <strain evidence="1">SGP5-SGP5p</strain>
        <tissue evidence="1">Aerial part</tissue>
    </source>
</reference>
<dbReference type="AlphaFoldDB" id="A0A9Q1GNA8"/>
<organism evidence="1 2">
    <name type="scientific">Carnegiea gigantea</name>
    <dbReference type="NCBI Taxonomy" id="171969"/>
    <lineage>
        <taxon>Eukaryota</taxon>
        <taxon>Viridiplantae</taxon>
        <taxon>Streptophyta</taxon>
        <taxon>Embryophyta</taxon>
        <taxon>Tracheophyta</taxon>
        <taxon>Spermatophyta</taxon>
        <taxon>Magnoliopsida</taxon>
        <taxon>eudicotyledons</taxon>
        <taxon>Gunneridae</taxon>
        <taxon>Pentapetalae</taxon>
        <taxon>Caryophyllales</taxon>
        <taxon>Cactineae</taxon>
        <taxon>Cactaceae</taxon>
        <taxon>Cactoideae</taxon>
        <taxon>Echinocereeae</taxon>
        <taxon>Carnegiea</taxon>
    </lineage>
</organism>
<protein>
    <submittedName>
        <fullName evidence="1">Uncharacterized protein</fullName>
    </submittedName>
</protein>
<gene>
    <name evidence="1" type="ORF">Cgig2_019159</name>
</gene>